<dbReference type="OrthoDB" id="9805018at2"/>
<feature type="transmembrane region" description="Helical" evidence="7">
    <location>
        <begin position="634"/>
        <end position="656"/>
    </location>
</feature>
<dbReference type="PANTHER" id="PTHR33406">
    <property type="entry name" value="MEMBRANE PROTEIN MJ1562-RELATED"/>
    <property type="match status" value="1"/>
</dbReference>
<dbReference type="GO" id="GO:0022857">
    <property type="term" value="F:transmembrane transporter activity"/>
    <property type="evidence" value="ECO:0007669"/>
    <property type="project" value="InterPro"/>
</dbReference>
<reference evidence="9 10" key="1">
    <citation type="submission" date="2016-09" db="EMBL/GenBank/DDBJ databases">
        <authorList>
            <person name="Capua I."/>
            <person name="De Benedictis P."/>
            <person name="Joannis T."/>
            <person name="Lombin L.H."/>
            <person name="Cattoli G."/>
        </authorList>
    </citation>
    <scope>NUCLEOTIDE SEQUENCE [LARGE SCALE GENOMIC DNA]</scope>
    <source>
        <strain evidence="9 10">A7P-90m</strain>
    </source>
</reference>
<dbReference type="PANTHER" id="PTHR33406:SF12">
    <property type="entry name" value="BLR2997 PROTEIN"/>
    <property type="match status" value="1"/>
</dbReference>
<feature type="region of interest" description="Disordered" evidence="6">
    <location>
        <begin position="781"/>
        <end position="800"/>
    </location>
</feature>
<feature type="transmembrane region" description="Helical" evidence="7">
    <location>
        <begin position="349"/>
        <end position="370"/>
    </location>
</feature>
<dbReference type="InterPro" id="IPR001036">
    <property type="entry name" value="Acrflvin-R"/>
</dbReference>
<dbReference type="Proteomes" id="UP000199452">
    <property type="component" value="Unassembled WGS sequence"/>
</dbReference>
<feature type="transmembrane region" description="Helical" evidence="7">
    <location>
        <begin position="271"/>
        <end position="292"/>
    </location>
</feature>
<feature type="transmembrane region" description="Helical" evidence="7">
    <location>
        <begin position="403"/>
        <end position="423"/>
    </location>
</feature>
<dbReference type="InterPro" id="IPR000731">
    <property type="entry name" value="SSD"/>
</dbReference>
<dbReference type="PROSITE" id="PS50156">
    <property type="entry name" value="SSD"/>
    <property type="match status" value="2"/>
</dbReference>
<keyword evidence="4 7" id="KW-1133">Transmembrane helix</keyword>
<feature type="transmembrane region" description="Helical" evidence="7">
    <location>
        <begin position="736"/>
        <end position="759"/>
    </location>
</feature>
<accession>A0A1G6JQW2</accession>
<evidence type="ECO:0000259" key="8">
    <source>
        <dbReference type="PROSITE" id="PS50156"/>
    </source>
</evidence>
<feature type="transmembrane region" description="Helical" evidence="7">
    <location>
        <begin position="608"/>
        <end position="627"/>
    </location>
</feature>
<organism evidence="9 10">
    <name type="scientific">Williamwhitmania taraxaci</name>
    <dbReference type="NCBI Taxonomy" id="1640674"/>
    <lineage>
        <taxon>Bacteria</taxon>
        <taxon>Pseudomonadati</taxon>
        <taxon>Bacteroidota</taxon>
        <taxon>Bacteroidia</taxon>
        <taxon>Bacteroidales</taxon>
        <taxon>Williamwhitmaniaceae</taxon>
        <taxon>Williamwhitmania</taxon>
    </lineage>
</organism>
<sequence>MLTAVSRIILRNRSIIVIILALFTIFMAYNAASVRLSYESVKLLSKKDSALIDYEQFKKHFGEDGNIYVIGSINPDIFTLDQFNAWYRLGNDIRKINGVEEVISMARTKTLVKNQLTHRFDFLSVVSQEATSQSEVDSLKKEILKTKFYEGLLFNPKTKAYLMAITIDKEKIADEGRIAIVNAITNVAEAYRIQNKVEVHYSGLPYIRTITTQLIKNELLLFIILSLVVASLIMLLFFRSLRAVISSLIVVIISIIWVLGTISLFNYKITILSGVIPSLMVIIAIENCIYILNKYHWEYRIHGNKIKALSRVIQRIGLASLMTNVATAIGFAAFILIPNQVLKEFGLVTAINIMLLYLLTITILPIIFSYQEAPKPRHLKHLDSHFFSNVLAKVIETISTRRNYIYAIAGVMLLFGVIGVSLIKTSGKVVDDLQTDDPIYLDLKFFERNFGGVMPFEISVDTKKKNGVMQYPTLEKINRLQTAINKYPEFSKPLSLAELLKFARQSYYGGNPAMYGFPNSMESGFVLSYLPKKMEGKKNPLQAFVDSTKQITRISFQMQDVGTKRMEFLTHAIDSTIKSIFDAERYTVSMTGNSVVFAKGTNFLIRNLFESVIIAIIMISLLMALLFSSFRMILVSMIPNIIPLIITAALMGFLGIPIKPSTIIVFSIALGISVDNTIQYLSRYRHELKLTKGDIKLSAINALQEAGFSMIYTSIVLVLGFSVFTVSGFGGTQALGILISTTLFIAMFFNMMVLPSLLLTIDKRLVSKNFTEPILDVYDEDETPSLEAENDNEFSDLEKE</sequence>
<protein>
    <recommendedName>
        <fullName evidence="8">SSD domain-containing protein</fullName>
    </recommendedName>
</protein>
<keyword evidence="5 7" id="KW-0472">Membrane</keyword>
<keyword evidence="3 7" id="KW-0812">Transmembrane</keyword>
<evidence type="ECO:0000256" key="1">
    <source>
        <dbReference type="ARBA" id="ARBA00004651"/>
    </source>
</evidence>
<feature type="transmembrane region" description="Helical" evidence="7">
    <location>
        <begin position="245"/>
        <end position="265"/>
    </location>
</feature>
<comment type="subcellular location">
    <subcellularLocation>
        <location evidence="1">Cell membrane</location>
        <topology evidence="1">Multi-pass membrane protein</topology>
    </subcellularLocation>
</comment>
<dbReference type="SUPFAM" id="SSF82866">
    <property type="entry name" value="Multidrug efflux transporter AcrB transmembrane domain"/>
    <property type="match status" value="2"/>
</dbReference>
<dbReference type="GO" id="GO:0005886">
    <property type="term" value="C:plasma membrane"/>
    <property type="evidence" value="ECO:0007669"/>
    <property type="project" value="UniProtKB-SubCell"/>
</dbReference>
<feature type="domain" description="SSD" evidence="8">
    <location>
        <begin position="628"/>
        <end position="760"/>
    </location>
</feature>
<gene>
    <name evidence="9" type="ORF">SAMN05216323_102123</name>
</gene>
<name>A0A1G6JQW2_9BACT</name>
<dbReference type="InterPro" id="IPR050545">
    <property type="entry name" value="Mycobact_MmpL"/>
</dbReference>
<evidence type="ECO:0000313" key="9">
    <source>
        <dbReference type="EMBL" id="SDC21152.1"/>
    </source>
</evidence>
<evidence type="ECO:0000313" key="10">
    <source>
        <dbReference type="Proteomes" id="UP000199452"/>
    </source>
</evidence>
<evidence type="ECO:0000256" key="2">
    <source>
        <dbReference type="ARBA" id="ARBA00022475"/>
    </source>
</evidence>
<dbReference type="RefSeq" id="WP_092437454.1">
    <property type="nucleotide sequence ID" value="NZ_FMYP01000021.1"/>
</dbReference>
<feature type="transmembrane region" description="Helical" evidence="7">
    <location>
        <begin position="702"/>
        <end position="724"/>
    </location>
</feature>
<keyword evidence="2" id="KW-1003">Cell membrane</keyword>
<evidence type="ECO:0000256" key="7">
    <source>
        <dbReference type="SAM" id="Phobius"/>
    </source>
</evidence>
<dbReference type="InterPro" id="IPR004869">
    <property type="entry name" value="MMPL_dom"/>
</dbReference>
<evidence type="ECO:0000256" key="6">
    <source>
        <dbReference type="SAM" id="MobiDB-lite"/>
    </source>
</evidence>
<evidence type="ECO:0000256" key="4">
    <source>
        <dbReference type="ARBA" id="ARBA00022989"/>
    </source>
</evidence>
<proteinExistence type="predicted"/>
<dbReference type="PRINTS" id="PR00702">
    <property type="entry name" value="ACRIFLAVINRP"/>
</dbReference>
<dbReference type="AlphaFoldDB" id="A0A1G6JQW2"/>
<dbReference type="Gene3D" id="1.20.1640.10">
    <property type="entry name" value="Multidrug efflux transporter AcrB transmembrane domain"/>
    <property type="match status" value="2"/>
</dbReference>
<feature type="transmembrane region" description="Helical" evidence="7">
    <location>
        <begin position="312"/>
        <end position="337"/>
    </location>
</feature>
<dbReference type="STRING" id="1640674.SAMN05216323_102123"/>
<feature type="transmembrane region" description="Helical" evidence="7">
    <location>
        <begin position="219"/>
        <end position="238"/>
    </location>
</feature>
<feature type="transmembrane region" description="Helical" evidence="7">
    <location>
        <begin position="662"/>
        <end position="681"/>
    </location>
</feature>
<dbReference type="Pfam" id="PF03176">
    <property type="entry name" value="MMPL"/>
    <property type="match status" value="2"/>
</dbReference>
<keyword evidence="10" id="KW-1185">Reference proteome</keyword>
<feature type="domain" description="SSD" evidence="8">
    <location>
        <begin position="245"/>
        <end position="370"/>
    </location>
</feature>
<dbReference type="EMBL" id="FMYP01000021">
    <property type="protein sequence ID" value="SDC21152.1"/>
    <property type="molecule type" value="Genomic_DNA"/>
</dbReference>
<evidence type="ECO:0000256" key="3">
    <source>
        <dbReference type="ARBA" id="ARBA00022692"/>
    </source>
</evidence>
<evidence type="ECO:0000256" key="5">
    <source>
        <dbReference type="ARBA" id="ARBA00023136"/>
    </source>
</evidence>